<dbReference type="OrthoDB" id="19394at2759"/>
<feature type="domain" description="HAM1-like N-terminal" evidence="3">
    <location>
        <begin position="2"/>
        <end position="623"/>
    </location>
</feature>
<dbReference type="Pfam" id="PF19343">
    <property type="entry name" value="HAM1_N"/>
    <property type="match status" value="1"/>
</dbReference>
<evidence type="ECO:0000259" key="3">
    <source>
        <dbReference type="Pfam" id="PF19343"/>
    </source>
</evidence>
<comment type="caution">
    <text evidence="4">The sequence shown here is derived from an EMBL/GenBank/DDBJ whole genome shotgun (WGS) entry which is preliminary data.</text>
</comment>
<feature type="region of interest" description="Disordered" evidence="1">
    <location>
        <begin position="163"/>
        <end position="201"/>
    </location>
</feature>
<evidence type="ECO:0000256" key="1">
    <source>
        <dbReference type="SAM" id="MobiDB-lite"/>
    </source>
</evidence>
<feature type="domain" description="HAM1-like C-terminal" evidence="2">
    <location>
        <begin position="641"/>
        <end position="802"/>
    </location>
</feature>
<feature type="region of interest" description="Disordered" evidence="1">
    <location>
        <begin position="249"/>
        <end position="299"/>
    </location>
</feature>
<dbReference type="Gene3D" id="3.15.10.10">
    <property type="entry name" value="Bactericidal permeability-increasing protein, domain 1"/>
    <property type="match status" value="1"/>
</dbReference>
<dbReference type="EMBL" id="JABFCT010000001">
    <property type="protein sequence ID" value="KAF5879553.1"/>
    <property type="molecule type" value="Genomic_DNA"/>
</dbReference>
<evidence type="ECO:0000313" key="4">
    <source>
        <dbReference type="EMBL" id="KAF5879553.1"/>
    </source>
</evidence>
<dbReference type="GeneID" id="59260823"/>
<dbReference type="InterPro" id="IPR027842">
    <property type="entry name" value="HAM1-like_C"/>
</dbReference>
<name>A0A8H6B5F8_9HELO</name>
<dbReference type="RefSeq" id="XP_037198497.1">
    <property type="nucleotide sequence ID" value="XM_037337131.1"/>
</dbReference>
<proteinExistence type="predicted"/>
<keyword evidence="5" id="KW-1185">Reference proteome</keyword>
<evidence type="ECO:0000259" key="2">
    <source>
        <dbReference type="Pfam" id="PF14613"/>
    </source>
</evidence>
<dbReference type="PANTHER" id="PTHR31138:SF1">
    <property type="entry name" value="PDZ DOMAIN-CONTAINING PROTEIN"/>
    <property type="match status" value="1"/>
</dbReference>
<feature type="region of interest" description="Disordered" evidence="1">
    <location>
        <begin position="775"/>
        <end position="870"/>
    </location>
</feature>
<accession>A0A8H6B5F8</accession>
<dbReference type="Proteomes" id="UP000531561">
    <property type="component" value="Unassembled WGS sequence"/>
</dbReference>
<feature type="compositionally biased region" description="Basic and acidic residues" evidence="1">
    <location>
        <begin position="278"/>
        <end position="292"/>
    </location>
</feature>
<protein>
    <submittedName>
        <fullName evidence="4">Uncharacterized protein</fullName>
    </submittedName>
</protein>
<dbReference type="PANTHER" id="PTHR31138">
    <property type="entry name" value="CHROMOSOME 19, WHOLE GENOME SHOTGUN SEQUENCE"/>
    <property type="match status" value="1"/>
</dbReference>
<gene>
    <name evidence="4" type="ORF">Bfra_006762</name>
</gene>
<evidence type="ECO:0000313" key="5">
    <source>
        <dbReference type="Proteomes" id="UP000531561"/>
    </source>
</evidence>
<reference evidence="4 5" key="1">
    <citation type="journal article" date="2020" name="Phytopathology">
        <title>A high-quality genome resource of Botrytis fragariae, a new and rapidly spreading fungal pathogen causing strawberry gray mold in the U.S.A.</title>
        <authorList>
            <person name="Wu Y."/>
            <person name="Saski C.A."/>
            <person name="Schnabel G."/>
            <person name="Xiao S."/>
            <person name="Hu M."/>
        </authorList>
    </citation>
    <scope>NUCLEOTIDE SEQUENCE [LARGE SCALE GENOMIC DNA]</scope>
    <source>
        <strain evidence="4 5">BVB16</strain>
    </source>
</reference>
<organism evidence="4 5">
    <name type="scientific">Botrytis fragariae</name>
    <dbReference type="NCBI Taxonomy" id="1964551"/>
    <lineage>
        <taxon>Eukaryota</taxon>
        <taxon>Fungi</taxon>
        <taxon>Dikarya</taxon>
        <taxon>Ascomycota</taxon>
        <taxon>Pezizomycotina</taxon>
        <taxon>Leotiomycetes</taxon>
        <taxon>Helotiales</taxon>
        <taxon>Sclerotiniaceae</taxon>
        <taxon>Botrytis</taxon>
    </lineage>
</organism>
<dbReference type="AlphaFoldDB" id="A0A8H6B5F8"/>
<sequence>MSVNVPVNEPQKEKDINLKLKLYGMYQAFQAGKVPSNSQIDVALNSFLESKALKSPSNRLSKEGQELAQQFRSVVEQAKLLLLTKNRDELFQDFVWQCERLDGGAAAVPGAPVDQATAQQHGQEAKGGLKTLGQLILTNGQFRKLLNDAVILLRDIAGDAASNAAGRLNPSEDQLNQIDRPADDNTWHENPNVSAGNMKNQVKQKFQKNQPIDKNDVKEAIGDANQQAHPSGSRDPADTAQLAGRDQQYGTASGVDGQAGAQAGANTLKQRASENIPEETKERGRETRDRTKNYLQQKLPEERRDNIIHRLKKMVVEIQGHPDYMQSIDTLLNLAEQYGGHAHNLGQSGSGAVKGAHTDSALKTAENDLKTLIERFANYTSSDDLIDSINAIYRDADSDPELKKWFQQMNAFVRKCLKEQGYILEDSSTQHWNELYDRGNFLLRDRYRPHTNRIIDELKFFGNEFDNDEQNKQFAETCQKFFNALGHDSSGNIKFKRHLLMDLSNVIIPAALERIRYTPIPRIEYRDGQKMEIVIENLVVESDNLMPNLLDIQHESSFRFGRKGFHNSQKGSFFIAVQGIQMDLRDISYYIKRSGGPFNHDEGILDIFLGGTGLSFDIKLTAINSGEKNRQNFLRCDSVKVNMKKIKLKIKQSRHKGLLTVGKSLALKPLTKAVCKAIELAIKQKVEEADGFLFRIKQEADRAQKEATENPENIPNIYRQYLSAFQRQMTKGQEKAQKAQASVADKQFNMPMTMDDSIMPHVILPGGISAKATEHKNNARQGADWRSPVFGLGSAQGSTSLPQPKEISRKPHSVTQGGVRGPQNIGNTSTHGAQQGYGQQGYPEGTGQAYGQGYPQDAGQDFGKQGYGQSNFNQQVDAAFDNTGAGVLPSTTGVGILQGQSASNGAIGNGASNHKNVLPSNGNTQLGTNNPVLQGRV</sequence>
<feature type="compositionally biased region" description="Low complexity" evidence="1">
    <location>
        <begin position="832"/>
        <end position="847"/>
    </location>
</feature>
<dbReference type="InterPro" id="IPR045967">
    <property type="entry name" value="HAM1-like_N"/>
</dbReference>
<dbReference type="Pfam" id="PF14613">
    <property type="entry name" value="HAM1_C"/>
    <property type="match status" value="1"/>
</dbReference>